<dbReference type="PANTHER" id="PTHR36918:SF1">
    <property type="entry name" value="PROTEIN-EXPORT PROTEIN SECB"/>
    <property type="match status" value="1"/>
</dbReference>
<accession>A0A6P1T7N4</accession>
<sequence>MAEENTNGAAPEAAQAPATPRLQVITQYIRDLSFENIAVQKSMKVDGSPEVSVQVALDANKRDENVFEVITKLKIDSKVQENSIFIMELEYAGQFRVENVPDAQLHPFLMIECPRMIFPYLRRIVGDVTRDGGFPPLNLENIDFLSIYRQEVARRQAEKKPEGAPVS</sequence>
<gene>
    <name evidence="6 7" type="primary">secB</name>
    <name evidence="7" type="ORF">GO499_16135</name>
</gene>
<dbReference type="Gene3D" id="3.10.420.10">
    <property type="entry name" value="SecB-like"/>
    <property type="match status" value="1"/>
</dbReference>
<dbReference type="Proteomes" id="UP000464495">
    <property type="component" value="Chromosome"/>
</dbReference>
<keyword evidence="2 6" id="KW-0813">Transport</keyword>
<dbReference type="RefSeq" id="WP_161863138.1">
    <property type="nucleotide sequence ID" value="NZ_CP046620.1"/>
</dbReference>
<comment type="similarity">
    <text evidence="1 6">Belongs to the SecB family.</text>
</comment>
<protein>
    <recommendedName>
        <fullName evidence="6">Protein-export protein SecB</fullName>
    </recommendedName>
</protein>
<dbReference type="GO" id="GO:0006457">
    <property type="term" value="P:protein folding"/>
    <property type="evidence" value="ECO:0007669"/>
    <property type="project" value="UniProtKB-UniRule"/>
</dbReference>
<keyword evidence="3 6" id="KW-0653">Protein transport</keyword>
<dbReference type="EMBL" id="CP046620">
    <property type="protein sequence ID" value="QHQ36592.1"/>
    <property type="molecule type" value="Genomic_DNA"/>
</dbReference>
<dbReference type="KEGG" id="amaq:GO499_16135"/>
<evidence type="ECO:0000256" key="6">
    <source>
        <dbReference type="HAMAP-Rule" id="MF_00821"/>
    </source>
</evidence>
<dbReference type="GO" id="GO:0015031">
    <property type="term" value="P:protein transport"/>
    <property type="evidence" value="ECO:0007669"/>
    <property type="project" value="UniProtKB-UniRule"/>
</dbReference>
<dbReference type="PANTHER" id="PTHR36918">
    <property type="match status" value="1"/>
</dbReference>
<evidence type="ECO:0000313" key="8">
    <source>
        <dbReference type="Proteomes" id="UP000464495"/>
    </source>
</evidence>
<name>A0A6P1T7N4_9RHOB</name>
<comment type="function">
    <text evidence="6">One of the proteins required for the normal export of preproteins out of the cell cytoplasm. It is a molecular chaperone that binds to a subset of precursor proteins, maintaining them in a translocation-competent state. It also specifically binds to its receptor SecA.</text>
</comment>
<proteinExistence type="inferred from homology"/>
<dbReference type="AlphaFoldDB" id="A0A6P1T7N4"/>
<dbReference type="InterPro" id="IPR003708">
    <property type="entry name" value="SecB"/>
</dbReference>
<evidence type="ECO:0000313" key="7">
    <source>
        <dbReference type="EMBL" id="QHQ36592.1"/>
    </source>
</evidence>
<dbReference type="SUPFAM" id="SSF54611">
    <property type="entry name" value="SecB-like"/>
    <property type="match status" value="1"/>
</dbReference>
<dbReference type="InterPro" id="IPR035958">
    <property type="entry name" value="SecB-like_sf"/>
</dbReference>
<dbReference type="NCBIfam" id="TIGR00809">
    <property type="entry name" value="secB"/>
    <property type="match status" value="1"/>
</dbReference>
<keyword evidence="5 6" id="KW-0143">Chaperone</keyword>
<dbReference type="GO" id="GO:0051262">
    <property type="term" value="P:protein tetramerization"/>
    <property type="evidence" value="ECO:0007669"/>
    <property type="project" value="InterPro"/>
</dbReference>
<comment type="subunit">
    <text evidence="6">Homotetramer, a dimer of dimers. One homotetramer interacts with 1 SecA dimer.</text>
</comment>
<evidence type="ECO:0000256" key="5">
    <source>
        <dbReference type="ARBA" id="ARBA00023186"/>
    </source>
</evidence>
<dbReference type="NCBIfam" id="NF004392">
    <property type="entry name" value="PRK05751.1-3"/>
    <property type="match status" value="1"/>
</dbReference>
<evidence type="ECO:0000256" key="3">
    <source>
        <dbReference type="ARBA" id="ARBA00022927"/>
    </source>
</evidence>
<evidence type="ECO:0000256" key="2">
    <source>
        <dbReference type="ARBA" id="ARBA00022448"/>
    </source>
</evidence>
<dbReference type="GO" id="GO:0051082">
    <property type="term" value="F:unfolded protein binding"/>
    <property type="evidence" value="ECO:0007669"/>
    <property type="project" value="InterPro"/>
</dbReference>
<dbReference type="HAMAP" id="MF_00821">
    <property type="entry name" value="SecB"/>
    <property type="match status" value="1"/>
</dbReference>
<dbReference type="Pfam" id="PF02556">
    <property type="entry name" value="SecB"/>
    <property type="match status" value="1"/>
</dbReference>
<evidence type="ECO:0000256" key="4">
    <source>
        <dbReference type="ARBA" id="ARBA00023010"/>
    </source>
</evidence>
<reference evidence="7 8" key="1">
    <citation type="submission" date="2019-12" db="EMBL/GenBank/DDBJ databases">
        <title>Complete genome sequence of Algicella marina strain 9Alg 56(T) isolated from the red alga Tichocarpus crinitus.</title>
        <authorList>
            <person name="Kim S.-G."/>
            <person name="Nedashkovskaya O.I."/>
        </authorList>
    </citation>
    <scope>NUCLEOTIDE SEQUENCE [LARGE SCALE GENOMIC DNA]</scope>
    <source>
        <strain evidence="7 8">9Alg 56</strain>
    </source>
</reference>
<evidence type="ECO:0000256" key="1">
    <source>
        <dbReference type="ARBA" id="ARBA00009990"/>
    </source>
</evidence>
<keyword evidence="6" id="KW-0963">Cytoplasm</keyword>
<comment type="subcellular location">
    <subcellularLocation>
        <location evidence="6">Cytoplasm</location>
    </subcellularLocation>
</comment>
<dbReference type="GO" id="GO:0005737">
    <property type="term" value="C:cytoplasm"/>
    <property type="evidence" value="ECO:0007669"/>
    <property type="project" value="UniProtKB-SubCell"/>
</dbReference>
<keyword evidence="8" id="KW-1185">Reference proteome</keyword>
<dbReference type="PRINTS" id="PR01594">
    <property type="entry name" value="SECBCHAPRONE"/>
</dbReference>
<keyword evidence="4 6" id="KW-0811">Translocation</keyword>
<organism evidence="7 8">
    <name type="scientific">Algicella marina</name>
    <dbReference type="NCBI Taxonomy" id="2683284"/>
    <lineage>
        <taxon>Bacteria</taxon>
        <taxon>Pseudomonadati</taxon>
        <taxon>Pseudomonadota</taxon>
        <taxon>Alphaproteobacteria</taxon>
        <taxon>Rhodobacterales</taxon>
        <taxon>Paracoccaceae</taxon>
        <taxon>Algicella</taxon>
    </lineage>
</organism>